<evidence type="ECO:0000256" key="5">
    <source>
        <dbReference type="ARBA" id="ARBA00023136"/>
    </source>
</evidence>
<evidence type="ECO:0000256" key="2">
    <source>
        <dbReference type="ARBA" id="ARBA00022475"/>
    </source>
</evidence>
<dbReference type="STRING" id="573058.SAMN00017477_1710"/>
<dbReference type="Proteomes" id="UP000192368">
    <property type="component" value="Unassembled WGS sequence"/>
</dbReference>
<dbReference type="AlphaFoldDB" id="A0A1W1VCD3"/>
<proteinExistence type="predicted"/>
<keyword evidence="2" id="KW-1003">Cell membrane</keyword>
<feature type="transmembrane region" description="Helical" evidence="6">
    <location>
        <begin position="61"/>
        <end position="83"/>
    </location>
</feature>
<feature type="transmembrane region" description="Helical" evidence="6">
    <location>
        <begin position="264"/>
        <end position="286"/>
    </location>
</feature>
<dbReference type="CDD" id="cd06574">
    <property type="entry name" value="TM_PBP1_branched-chain-AA_like"/>
    <property type="match status" value="1"/>
</dbReference>
<evidence type="ECO:0000256" key="3">
    <source>
        <dbReference type="ARBA" id="ARBA00022692"/>
    </source>
</evidence>
<feature type="transmembrane region" description="Helical" evidence="6">
    <location>
        <begin position="6"/>
        <end position="28"/>
    </location>
</feature>
<dbReference type="Pfam" id="PF02653">
    <property type="entry name" value="BPD_transp_2"/>
    <property type="match status" value="1"/>
</dbReference>
<feature type="transmembrane region" description="Helical" evidence="6">
    <location>
        <begin position="206"/>
        <end position="227"/>
    </location>
</feature>
<keyword evidence="5 6" id="KW-0472">Membrane</keyword>
<comment type="subcellular location">
    <subcellularLocation>
        <location evidence="1">Cell membrane</location>
        <topology evidence="1">Multi-pass membrane protein</topology>
    </subcellularLocation>
</comment>
<keyword evidence="8" id="KW-1185">Reference proteome</keyword>
<dbReference type="PANTHER" id="PTHR32196:SF69">
    <property type="entry name" value="BRANCHED-CHAIN AMINO ACID TRANSPORT SYSTEM, PERMEASE PROTEIN"/>
    <property type="match status" value="1"/>
</dbReference>
<evidence type="ECO:0000256" key="6">
    <source>
        <dbReference type="SAM" id="Phobius"/>
    </source>
</evidence>
<organism evidence="7 8">
    <name type="scientific">Peptoniphilus asaccharolyticus DSM 20463</name>
    <dbReference type="NCBI Taxonomy" id="573058"/>
    <lineage>
        <taxon>Bacteria</taxon>
        <taxon>Bacillati</taxon>
        <taxon>Bacillota</taxon>
        <taxon>Tissierellia</taxon>
        <taxon>Tissierellales</taxon>
        <taxon>Peptoniphilaceae</taxon>
        <taxon>Peptoniphilus</taxon>
    </lineage>
</organism>
<dbReference type="GO" id="GO:0005886">
    <property type="term" value="C:plasma membrane"/>
    <property type="evidence" value="ECO:0007669"/>
    <property type="project" value="UniProtKB-SubCell"/>
</dbReference>
<feature type="transmembrane region" description="Helical" evidence="6">
    <location>
        <begin position="177"/>
        <end position="200"/>
    </location>
</feature>
<accession>A0A1W1VCD3</accession>
<keyword evidence="4 6" id="KW-1133">Transmembrane helix</keyword>
<gene>
    <name evidence="7" type="ORF">SAMN00017477_1710</name>
</gene>
<dbReference type="PANTHER" id="PTHR32196">
    <property type="entry name" value="ABC TRANSPORTER PERMEASE PROTEIN YPHD-RELATED-RELATED"/>
    <property type="match status" value="1"/>
</dbReference>
<dbReference type="EMBL" id="FWWR01000011">
    <property type="protein sequence ID" value="SMB90873.1"/>
    <property type="molecule type" value="Genomic_DNA"/>
</dbReference>
<evidence type="ECO:0000256" key="1">
    <source>
        <dbReference type="ARBA" id="ARBA00004651"/>
    </source>
</evidence>
<dbReference type="InterPro" id="IPR001851">
    <property type="entry name" value="ABC_transp_permease"/>
</dbReference>
<evidence type="ECO:0000313" key="7">
    <source>
        <dbReference type="EMBL" id="SMB90873.1"/>
    </source>
</evidence>
<dbReference type="GO" id="GO:0022857">
    <property type="term" value="F:transmembrane transporter activity"/>
    <property type="evidence" value="ECO:0007669"/>
    <property type="project" value="InterPro"/>
</dbReference>
<dbReference type="RefSeq" id="WP_084231250.1">
    <property type="nucleotide sequence ID" value="NZ_FWWR01000011.1"/>
</dbReference>
<sequence>MLERLLPVVTASVEMGLIFALLSIGVVITYKILRIADLSLEGTFPLGAFIFARFVTQGMNIYVGMAFSFLGGLLAGWITYLIYKKLKVEALLAGILTMTILYSINLKITGKANVPLINSETIFTKFPNVPKIVLLGIIVILVKLALDYFFRTEKGYLLFVTGDNESLVKSLGQNPDFYTMFGLMISNAIIAFSGSLMAQYNGFADAGMGATMIVTGLASIIIGDTFLRNSTKLGVTTRAIIGAIAYRLIAGLALYKGLDPQSLKMVTALIVILFIAYNNATSTYGLKLMQNRRKKNA</sequence>
<keyword evidence="3 6" id="KW-0812">Transmembrane</keyword>
<feature type="transmembrane region" description="Helical" evidence="6">
    <location>
        <begin position="239"/>
        <end position="258"/>
    </location>
</feature>
<evidence type="ECO:0000256" key="4">
    <source>
        <dbReference type="ARBA" id="ARBA00022989"/>
    </source>
</evidence>
<reference evidence="8" key="1">
    <citation type="submission" date="2017-04" db="EMBL/GenBank/DDBJ databases">
        <authorList>
            <person name="Varghese N."/>
            <person name="Submissions S."/>
        </authorList>
    </citation>
    <scope>NUCLEOTIDE SEQUENCE [LARGE SCALE GENOMIC DNA]</scope>
    <source>
        <strain evidence="8">DSM 20463</strain>
    </source>
</reference>
<feature type="transmembrane region" description="Helical" evidence="6">
    <location>
        <begin position="129"/>
        <end position="150"/>
    </location>
</feature>
<feature type="transmembrane region" description="Helical" evidence="6">
    <location>
        <begin position="90"/>
        <end position="109"/>
    </location>
</feature>
<evidence type="ECO:0000313" key="8">
    <source>
        <dbReference type="Proteomes" id="UP000192368"/>
    </source>
</evidence>
<name>A0A1W1VCD3_PEPAS</name>
<protein>
    <submittedName>
        <fullName evidence="7">Putative ABC transport system permease protein</fullName>
    </submittedName>
</protein>
<dbReference type="OrthoDB" id="9778389at2"/>